<evidence type="ECO:0000313" key="5">
    <source>
        <dbReference type="EMBL" id="KAH7405530.1"/>
    </source>
</evidence>
<feature type="region of interest" description="Disordered" evidence="3">
    <location>
        <begin position="95"/>
        <end position="163"/>
    </location>
</feature>
<feature type="compositionally biased region" description="Basic and acidic residues" evidence="3">
    <location>
        <begin position="147"/>
        <end position="163"/>
    </location>
</feature>
<evidence type="ECO:0000313" key="6">
    <source>
        <dbReference type="Proteomes" id="UP000825935"/>
    </source>
</evidence>
<feature type="region of interest" description="Disordered" evidence="3">
    <location>
        <begin position="355"/>
        <end position="377"/>
    </location>
</feature>
<evidence type="ECO:0000256" key="3">
    <source>
        <dbReference type="SAM" id="MobiDB-lite"/>
    </source>
</evidence>
<feature type="region of interest" description="Disordered" evidence="3">
    <location>
        <begin position="302"/>
        <end position="326"/>
    </location>
</feature>
<protein>
    <recommendedName>
        <fullName evidence="4">Remorin C-terminal domain-containing protein</fullName>
    </recommendedName>
</protein>
<dbReference type="InterPro" id="IPR005516">
    <property type="entry name" value="Remorin_C"/>
</dbReference>
<dbReference type="Proteomes" id="UP000825935">
    <property type="component" value="Chromosome 15"/>
</dbReference>
<dbReference type="Pfam" id="PF03763">
    <property type="entry name" value="Remorin_C"/>
    <property type="match status" value="1"/>
</dbReference>
<reference evidence="5" key="1">
    <citation type="submission" date="2021-08" db="EMBL/GenBank/DDBJ databases">
        <title>WGS assembly of Ceratopteris richardii.</title>
        <authorList>
            <person name="Marchant D.B."/>
            <person name="Chen G."/>
            <person name="Jenkins J."/>
            <person name="Shu S."/>
            <person name="Leebens-Mack J."/>
            <person name="Grimwood J."/>
            <person name="Schmutz J."/>
            <person name="Soltis P."/>
            <person name="Soltis D."/>
            <person name="Chen Z.-H."/>
        </authorList>
    </citation>
    <scope>NUCLEOTIDE SEQUENCE</scope>
    <source>
        <strain evidence="5">Whitten #5841</strain>
        <tissue evidence="5">Leaf</tissue>
    </source>
</reference>
<comment type="similarity">
    <text evidence="1">Belongs to the remorin family.</text>
</comment>
<dbReference type="PANTHER" id="PTHR31471">
    <property type="entry name" value="OS02G0116800 PROTEIN"/>
    <property type="match status" value="1"/>
</dbReference>
<accession>A0A8T2T8L0</accession>
<sequence>MVQLMQQANAVGGHSLPAAFVGDARDGSSRANDFVDNHDTIRQYDSKLAYANLLSEGVRRAFGKSSQDLSAWHSDRRVEWLNVAEDMAPALSEVSPSLISSSPHDLTASEEDHVSFSSTSRRDRGDEVGRRGDEGEEGSGVTDFFPSEDRAGSAEGKSRQATFKEEKCDARSIILTEEGAIIGSIINDIRRAGDGLQIKREYENEALASTSYKWNDADRWLTLSAKASDRGGTPWRRVVSPTESFSDAETDLRTSFTLTRYPQSSSLQTWRLIPELHHTQGERMSEGRAERNPRATMRDIGTEYGGQSRRDMGTQSSPPDTNSCQSPAEECPLLRCSFEDIPGNRRCPRRFCAPPPPPPLDTSPPRHNTPTRRSVSCSGGIGARDCVRRAVLNDVREEPTVVPSSSLKLLELEKCHLDKLKLTRLQQLPDIEDKIHFVSEKGVGNCHTLSLDLKSPYRQPLKLSMLEARVSAWEDVQRAKYIARFKREEAKIEAWESLQCAEADAELRKLEVKLEKMRFEGREKILRRLTASKNRAQEMLSSAEAHKSEQLTRLEMRANQIRKSGHIPSSTFNVMCSLTTKIKPSSNSPFK</sequence>
<proteinExistence type="inferred from homology"/>
<feature type="compositionally biased region" description="Basic and acidic residues" evidence="3">
    <location>
        <begin position="110"/>
        <end position="133"/>
    </location>
</feature>
<gene>
    <name evidence="5" type="ORF">KP509_15G074300</name>
</gene>
<evidence type="ECO:0000259" key="4">
    <source>
        <dbReference type="Pfam" id="PF03763"/>
    </source>
</evidence>
<feature type="compositionally biased region" description="Polar residues" evidence="3">
    <location>
        <begin position="313"/>
        <end position="326"/>
    </location>
</feature>
<organism evidence="5 6">
    <name type="scientific">Ceratopteris richardii</name>
    <name type="common">Triangle waterfern</name>
    <dbReference type="NCBI Taxonomy" id="49495"/>
    <lineage>
        <taxon>Eukaryota</taxon>
        <taxon>Viridiplantae</taxon>
        <taxon>Streptophyta</taxon>
        <taxon>Embryophyta</taxon>
        <taxon>Tracheophyta</taxon>
        <taxon>Polypodiopsida</taxon>
        <taxon>Polypodiidae</taxon>
        <taxon>Polypodiales</taxon>
        <taxon>Pteridineae</taxon>
        <taxon>Pteridaceae</taxon>
        <taxon>Parkerioideae</taxon>
        <taxon>Ceratopteris</taxon>
    </lineage>
</organism>
<comment type="caution">
    <text evidence="5">The sequence shown here is derived from an EMBL/GenBank/DDBJ whole genome shotgun (WGS) entry which is preliminary data.</text>
</comment>
<dbReference type="PANTHER" id="PTHR31471:SF1">
    <property type="entry name" value="OS12G0613600 PROTEIN"/>
    <property type="match status" value="1"/>
</dbReference>
<keyword evidence="2" id="KW-0175">Coiled coil</keyword>
<evidence type="ECO:0000256" key="1">
    <source>
        <dbReference type="ARBA" id="ARBA00005711"/>
    </source>
</evidence>
<dbReference type="OrthoDB" id="687404at2759"/>
<dbReference type="AlphaFoldDB" id="A0A8T2T8L0"/>
<dbReference type="EMBL" id="CM035420">
    <property type="protein sequence ID" value="KAH7405530.1"/>
    <property type="molecule type" value="Genomic_DNA"/>
</dbReference>
<keyword evidence="6" id="KW-1185">Reference proteome</keyword>
<feature type="domain" description="Remorin C-terminal" evidence="4">
    <location>
        <begin position="466"/>
        <end position="569"/>
    </location>
</feature>
<name>A0A8T2T8L0_CERRI</name>
<feature type="coiled-coil region" evidence="2">
    <location>
        <begin position="500"/>
        <end position="546"/>
    </location>
</feature>
<evidence type="ECO:0000256" key="2">
    <source>
        <dbReference type="SAM" id="Coils"/>
    </source>
</evidence>